<gene>
    <name evidence="7" type="ordered locus">RLO149_p630520</name>
</gene>
<sequence length="480" mass="54090">MISNAPPLKSATALSGTPAAALTTSRVPRLVLLYIIFLFLPWGFDLGPLAMSPLRLYLLILTPFLFVNMLRGEYGRICLTDILFILYLVWVSVALAVNNPEMVIENSGSTSMEFLGGYMVARACIRDKESFLGFCKAWSLLVALTIIPVLIEQVTGNAILMTIADAIPGVRSPSDNNNTRWGLERVQVVFAHPILYGLVCSTAVPLTYVALQGQLAGPQRVFRTGIIALCTFFALSSGALLAMLLQFFMIGWSWAFARMQARWTLLLIMVILAYITVDLISTRTPMRVFLTYATFSAQTAYTRLYIFEWGMVNVWANPIFGLGFQDWVRPRFMGSSVDNFWLLTAMRYGIPGFTFLASGYFILIWKVGRKVFDKDTTLLLLRRGWVFTLVGVCFTLATVHIWSAPFSLFAFLLGSGVWFLEQNPESEAVLDVSNATESLRRHPVYARVLPLQKQMHLKPQETTTRLKDRRYMRIPTSNRK</sequence>
<feature type="transmembrane region" description="Helical" evidence="5">
    <location>
        <begin position="133"/>
        <end position="151"/>
    </location>
</feature>
<dbReference type="InterPro" id="IPR051533">
    <property type="entry name" value="WaaL-like"/>
</dbReference>
<organism evidence="7 8">
    <name type="scientific">Roseobacter litoralis (strain ATCC 49566 / DSM 6996 / JCM 21268 / NBRC 15278 / OCh 149)</name>
    <dbReference type="NCBI Taxonomy" id="391595"/>
    <lineage>
        <taxon>Bacteria</taxon>
        <taxon>Pseudomonadati</taxon>
        <taxon>Pseudomonadota</taxon>
        <taxon>Alphaproteobacteria</taxon>
        <taxon>Rhodobacterales</taxon>
        <taxon>Roseobacteraceae</taxon>
        <taxon>Roseobacter</taxon>
    </lineage>
</organism>
<dbReference type="eggNOG" id="ENOG502ZAGS">
    <property type="taxonomic scope" value="Bacteria"/>
</dbReference>
<reference evidence="7 8" key="1">
    <citation type="journal article" date="2011" name="BMC Genomics">
        <title>Comparative genome analysis and genome-guided physiological analysis of Roseobacter litoralis.</title>
        <authorList>
            <person name="Kalhoefer D."/>
            <person name="Thole S."/>
            <person name="Voget S."/>
            <person name="Lehmann R."/>
            <person name="Liesegang H."/>
            <person name="Wollher A."/>
            <person name="Daniel R."/>
            <person name="Simon M."/>
            <person name="Brinkhoff T."/>
        </authorList>
    </citation>
    <scope>NUCLEOTIDE SEQUENCE [LARGE SCALE GENOMIC DNA]</scope>
    <source>
        <strain evidence="8">ATCC 49566 / DSM 6996 / JCM 21268 / NBRC 15278 / OCh 149</strain>
    </source>
</reference>
<comment type="subcellular location">
    <subcellularLocation>
        <location evidence="1">Membrane</location>
        <topology evidence="1">Multi-pass membrane protein</topology>
    </subcellularLocation>
</comment>
<proteinExistence type="predicted"/>
<evidence type="ECO:0000256" key="2">
    <source>
        <dbReference type="ARBA" id="ARBA00022692"/>
    </source>
</evidence>
<dbReference type="KEGG" id="rli:RLO149_p630520"/>
<dbReference type="PANTHER" id="PTHR37422">
    <property type="entry name" value="TEICHURONIC ACID BIOSYNTHESIS PROTEIN TUAE"/>
    <property type="match status" value="1"/>
</dbReference>
<keyword evidence="4 5" id="KW-0472">Membrane</keyword>
<feature type="domain" description="O-antigen ligase-related" evidence="6">
    <location>
        <begin position="226"/>
        <end position="356"/>
    </location>
</feature>
<dbReference type="Pfam" id="PF04932">
    <property type="entry name" value="Wzy_C"/>
    <property type="match status" value="1"/>
</dbReference>
<evidence type="ECO:0000313" key="8">
    <source>
        <dbReference type="Proteomes" id="UP000001353"/>
    </source>
</evidence>
<keyword evidence="7" id="KW-0614">Plasmid</keyword>
<dbReference type="AlphaFoldDB" id="F7ZMM3"/>
<accession>F7ZMM3</accession>
<dbReference type="EMBL" id="CP002626">
    <property type="protein sequence ID" value="AEI96560.1"/>
    <property type="molecule type" value="Genomic_DNA"/>
</dbReference>
<feature type="transmembrane region" description="Helical" evidence="5">
    <location>
        <begin position="27"/>
        <end position="44"/>
    </location>
</feature>
<evidence type="ECO:0000256" key="4">
    <source>
        <dbReference type="ARBA" id="ARBA00023136"/>
    </source>
</evidence>
<evidence type="ECO:0000256" key="3">
    <source>
        <dbReference type="ARBA" id="ARBA00022989"/>
    </source>
</evidence>
<feature type="transmembrane region" description="Helical" evidence="5">
    <location>
        <begin position="261"/>
        <end position="280"/>
    </location>
</feature>
<evidence type="ECO:0000256" key="1">
    <source>
        <dbReference type="ARBA" id="ARBA00004141"/>
    </source>
</evidence>
<keyword evidence="3 5" id="KW-1133">Transmembrane helix</keyword>
<feature type="transmembrane region" description="Helical" evidence="5">
    <location>
        <begin position="340"/>
        <end position="365"/>
    </location>
</feature>
<keyword evidence="8" id="KW-1185">Reference proteome</keyword>
<dbReference type="InterPro" id="IPR007016">
    <property type="entry name" value="O-antigen_ligase-rel_domated"/>
</dbReference>
<feature type="transmembrane region" description="Helical" evidence="5">
    <location>
        <begin position="301"/>
        <end position="320"/>
    </location>
</feature>
<feature type="transmembrane region" description="Helical" evidence="5">
    <location>
        <begin position="386"/>
        <end position="419"/>
    </location>
</feature>
<name>F7ZMM3_ROSLO</name>
<keyword evidence="2 5" id="KW-0812">Transmembrane</keyword>
<geneLocation type="plasmid" evidence="7 8">
    <name>pRLO149_63</name>
</geneLocation>
<evidence type="ECO:0000256" key="5">
    <source>
        <dbReference type="SAM" id="Phobius"/>
    </source>
</evidence>
<dbReference type="GO" id="GO:0016020">
    <property type="term" value="C:membrane"/>
    <property type="evidence" value="ECO:0007669"/>
    <property type="project" value="UniProtKB-SubCell"/>
</dbReference>
<dbReference type="HOGENOM" id="CLU_040925_0_0_5"/>
<protein>
    <recommendedName>
        <fullName evidence="6">O-antigen ligase-related domain-containing protein</fullName>
    </recommendedName>
</protein>
<dbReference type="Proteomes" id="UP000001353">
    <property type="component" value="Plasmid pRLO149_63"/>
</dbReference>
<dbReference type="PANTHER" id="PTHR37422:SF13">
    <property type="entry name" value="LIPOPOLYSACCHARIDE BIOSYNTHESIS PROTEIN PA4999-RELATED"/>
    <property type="match status" value="1"/>
</dbReference>
<evidence type="ECO:0000259" key="6">
    <source>
        <dbReference type="Pfam" id="PF04932"/>
    </source>
</evidence>
<feature type="transmembrane region" description="Helical" evidence="5">
    <location>
        <begin position="77"/>
        <end position="97"/>
    </location>
</feature>
<evidence type="ECO:0000313" key="7">
    <source>
        <dbReference type="EMBL" id="AEI96560.1"/>
    </source>
</evidence>
<feature type="transmembrane region" description="Helical" evidence="5">
    <location>
        <begin position="190"/>
        <end position="211"/>
    </location>
</feature>
<feature type="transmembrane region" description="Helical" evidence="5">
    <location>
        <begin position="232"/>
        <end position="255"/>
    </location>
</feature>